<feature type="compositionally biased region" description="Basic and acidic residues" evidence="1">
    <location>
        <begin position="89"/>
        <end position="105"/>
    </location>
</feature>
<feature type="region of interest" description="Disordered" evidence="1">
    <location>
        <begin position="89"/>
        <end position="152"/>
    </location>
</feature>
<dbReference type="AlphaFoldDB" id="A0A1F6BX05"/>
<keyword evidence="2" id="KW-0472">Membrane</keyword>
<feature type="compositionally biased region" description="Polar residues" evidence="1">
    <location>
        <begin position="125"/>
        <end position="134"/>
    </location>
</feature>
<protein>
    <submittedName>
        <fullName evidence="3">Uncharacterized protein</fullName>
    </submittedName>
</protein>
<name>A0A1F6BX05_9BACT</name>
<accession>A0A1F6BX05</accession>
<organism evidence="3 4">
    <name type="scientific">Candidatus Jorgensenbacteria bacterium RIFCSPLOWO2_01_FULL_45_25b</name>
    <dbReference type="NCBI Taxonomy" id="1798471"/>
    <lineage>
        <taxon>Bacteria</taxon>
        <taxon>Candidatus Joergenseniibacteriota</taxon>
    </lineage>
</organism>
<evidence type="ECO:0000313" key="3">
    <source>
        <dbReference type="EMBL" id="OGG41302.1"/>
    </source>
</evidence>
<comment type="caution">
    <text evidence="3">The sequence shown here is derived from an EMBL/GenBank/DDBJ whole genome shotgun (WGS) entry which is preliminary data.</text>
</comment>
<feature type="compositionally biased region" description="Basic and acidic residues" evidence="1">
    <location>
        <begin position="115"/>
        <end position="124"/>
    </location>
</feature>
<proteinExistence type="predicted"/>
<sequence length="152" mass="17471">MGYFENIDKKLKEIQRSDEKTKQRWLIFLSSVSMALVILLWVLYLKASLPTLNKKTEKVDNPKEESIWIIFGEGLKVIMKNMEKDIGEATRKTQETVEKIKEQTNKENSPALETQTEKQEEKKVNSSTPLASQATSTTEEEKSTSTNNKETQ</sequence>
<feature type="transmembrane region" description="Helical" evidence="2">
    <location>
        <begin position="25"/>
        <end position="45"/>
    </location>
</feature>
<evidence type="ECO:0000256" key="1">
    <source>
        <dbReference type="SAM" id="MobiDB-lite"/>
    </source>
</evidence>
<dbReference type="STRING" id="1798471.A3A21_04080"/>
<gene>
    <name evidence="3" type="ORF">A3A21_04080</name>
</gene>
<keyword evidence="2" id="KW-1133">Transmembrane helix</keyword>
<dbReference type="Proteomes" id="UP000176996">
    <property type="component" value="Unassembled WGS sequence"/>
</dbReference>
<dbReference type="EMBL" id="MFKK01000013">
    <property type="protein sequence ID" value="OGG41302.1"/>
    <property type="molecule type" value="Genomic_DNA"/>
</dbReference>
<evidence type="ECO:0000256" key="2">
    <source>
        <dbReference type="SAM" id="Phobius"/>
    </source>
</evidence>
<reference evidence="3 4" key="1">
    <citation type="journal article" date="2016" name="Nat. Commun.">
        <title>Thousands of microbial genomes shed light on interconnected biogeochemical processes in an aquifer system.</title>
        <authorList>
            <person name="Anantharaman K."/>
            <person name="Brown C.T."/>
            <person name="Hug L.A."/>
            <person name="Sharon I."/>
            <person name="Castelle C.J."/>
            <person name="Probst A.J."/>
            <person name="Thomas B.C."/>
            <person name="Singh A."/>
            <person name="Wilkins M.J."/>
            <person name="Karaoz U."/>
            <person name="Brodie E.L."/>
            <person name="Williams K.H."/>
            <person name="Hubbard S.S."/>
            <person name="Banfield J.F."/>
        </authorList>
    </citation>
    <scope>NUCLEOTIDE SEQUENCE [LARGE SCALE GENOMIC DNA]</scope>
</reference>
<keyword evidence="2" id="KW-0812">Transmembrane</keyword>
<evidence type="ECO:0000313" key="4">
    <source>
        <dbReference type="Proteomes" id="UP000176996"/>
    </source>
</evidence>